<keyword evidence="5" id="KW-1185">Reference proteome</keyword>
<dbReference type="PANTHER" id="PTHR32268">
    <property type="entry name" value="HOMOSERINE O-ACETYLTRANSFERASE"/>
    <property type="match status" value="1"/>
</dbReference>
<dbReference type="AlphaFoldDB" id="A0A2U8QTR7"/>
<evidence type="ECO:0000259" key="3">
    <source>
        <dbReference type="Pfam" id="PF00561"/>
    </source>
</evidence>
<proteinExistence type="predicted"/>
<dbReference type="GO" id="GO:0009092">
    <property type="term" value="P:homoserine metabolic process"/>
    <property type="evidence" value="ECO:0007669"/>
    <property type="project" value="TreeGrafter"/>
</dbReference>
<dbReference type="OrthoDB" id="9800754at2"/>
<feature type="active site" evidence="2">
    <location>
        <position position="303"/>
    </location>
</feature>
<dbReference type="Pfam" id="PF00561">
    <property type="entry name" value="Abhydrolase_1"/>
    <property type="match status" value="1"/>
</dbReference>
<dbReference type="SUPFAM" id="SSF53474">
    <property type="entry name" value="alpha/beta-Hydrolases"/>
    <property type="match status" value="1"/>
</dbReference>
<gene>
    <name evidence="4" type="ORF">DI487_04600</name>
</gene>
<evidence type="ECO:0000256" key="1">
    <source>
        <dbReference type="ARBA" id="ARBA00022679"/>
    </source>
</evidence>
<dbReference type="GO" id="GO:0009086">
    <property type="term" value="P:methionine biosynthetic process"/>
    <property type="evidence" value="ECO:0007669"/>
    <property type="project" value="TreeGrafter"/>
</dbReference>
<dbReference type="InterPro" id="IPR029058">
    <property type="entry name" value="AB_hydrolase_fold"/>
</dbReference>
<accession>A0A2U8QTR7</accession>
<evidence type="ECO:0000313" key="4">
    <source>
        <dbReference type="EMBL" id="AWM13215.1"/>
    </source>
</evidence>
<dbReference type="InterPro" id="IPR000073">
    <property type="entry name" value="AB_hydrolase_1"/>
</dbReference>
<dbReference type="GO" id="GO:0004414">
    <property type="term" value="F:homoserine O-acetyltransferase activity"/>
    <property type="evidence" value="ECO:0007669"/>
    <property type="project" value="TreeGrafter"/>
</dbReference>
<dbReference type="EMBL" id="CP029463">
    <property type="protein sequence ID" value="AWM13215.1"/>
    <property type="molecule type" value="Genomic_DNA"/>
</dbReference>
<dbReference type="Gene3D" id="3.40.50.1820">
    <property type="entry name" value="alpha/beta hydrolase"/>
    <property type="match status" value="1"/>
</dbReference>
<keyword evidence="1 4" id="KW-0808">Transferase</keyword>
<sequence>MKVIQKLVFHQFTLQNQKVQDKIILSYQLFGQKLGKAPVVLVNHALTGNSQVIGESGWWNSLIGEGKTIDTDQYTILAFNVPGNTYQDQENSIENYKDFTVADIAAAFWKGVESLQIEKLYAAIGGSLGGAIAWQMAIQEPEKISHLIPVATDWKSTDWLMANVLVQDSILNNSKNPIADARMHAMLLYRTPQSLQFKFNREKQPDSDLFQIESWLLHHGDKLQKRFQLSAYKLMNHLLRTIDITNGNGNFEKTVEKVTSEIHIVAVDTDYFFTADENLKTYENLKKLGKKVNWHQIESIHGHDAFLIEFEQLNTILKDIFNK</sequence>
<name>A0A2U8QTR7_9FLAO</name>
<dbReference type="Proteomes" id="UP000245429">
    <property type="component" value="Chromosome"/>
</dbReference>
<protein>
    <submittedName>
        <fullName evidence="4">Homoserine acetyltransferase</fullName>
    </submittedName>
</protein>
<dbReference type="PIRSF" id="PIRSF000443">
    <property type="entry name" value="Homoser_Ac_trans"/>
    <property type="match status" value="1"/>
</dbReference>
<feature type="active site" description="Nucleophile" evidence="2">
    <location>
        <position position="127"/>
    </location>
</feature>
<organism evidence="4 5">
    <name type="scientific">Flavobacterium sediminis</name>
    <dbReference type="NCBI Taxonomy" id="2201181"/>
    <lineage>
        <taxon>Bacteria</taxon>
        <taxon>Pseudomonadati</taxon>
        <taxon>Bacteroidota</taxon>
        <taxon>Flavobacteriia</taxon>
        <taxon>Flavobacteriales</taxon>
        <taxon>Flavobacteriaceae</taxon>
        <taxon>Flavobacterium</taxon>
    </lineage>
</organism>
<dbReference type="PANTHER" id="PTHR32268:SF11">
    <property type="entry name" value="HOMOSERINE O-ACETYLTRANSFERASE"/>
    <property type="match status" value="1"/>
</dbReference>
<feature type="active site" evidence="2">
    <location>
        <position position="270"/>
    </location>
</feature>
<evidence type="ECO:0000256" key="2">
    <source>
        <dbReference type="PIRSR" id="PIRSR000443-1"/>
    </source>
</evidence>
<feature type="domain" description="AB hydrolase-1" evidence="3">
    <location>
        <begin position="38"/>
        <end position="156"/>
    </location>
</feature>
<dbReference type="KEGG" id="fse:DI487_04600"/>
<evidence type="ECO:0000313" key="5">
    <source>
        <dbReference type="Proteomes" id="UP000245429"/>
    </source>
</evidence>
<reference evidence="4 5" key="1">
    <citation type="submission" date="2018-05" db="EMBL/GenBank/DDBJ databases">
        <title>Flavobacterium sp. MEBiC07310.</title>
        <authorList>
            <person name="Baek K."/>
        </authorList>
    </citation>
    <scope>NUCLEOTIDE SEQUENCE [LARGE SCALE GENOMIC DNA]</scope>
    <source>
        <strain evidence="4 5">MEBiC07310</strain>
    </source>
</reference>
<dbReference type="InterPro" id="IPR008220">
    <property type="entry name" value="HAT_MetX-like"/>
</dbReference>